<dbReference type="EMBL" id="BGPR01055373">
    <property type="protein sequence ID" value="GBO31977.1"/>
    <property type="molecule type" value="Genomic_DNA"/>
</dbReference>
<name>A0A4Y2W7L7_ARAVE</name>
<accession>A0A4Y2W7L7</accession>
<dbReference type="Proteomes" id="UP000499080">
    <property type="component" value="Unassembled WGS sequence"/>
</dbReference>
<evidence type="ECO:0000313" key="2">
    <source>
        <dbReference type="Proteomes" id="UP000499080"/>
    </source>
</evidence>
<feature type="non-terminal residue" evidence="1">
    <location>
        <position position="28"/>
    </location>
</feature>
<protein>
    <submittedName>
        <fullName evidence="1">Uncharacterized protein</fullName>
    </submittedName>
</protein>
<organism evidence="1 2">
    <name type="scientific">Araneus ventricosus</name>
    <name type="common">Orbweaver spider</name>
    <name type="synonym">Epeira ventricosa</name>
    <dbReference type="NCBI Taxonomy" id="182803"/>
    <lineage>
        <taxon>Eukaryota</taxon>
        <taxon>Metazoa</taxon>
        <taxon>Ecdysozoa</taxon>
        <taxon>Arthropoda</taxon>
        <taxon>Chelicerata</taxon>
        <taxon>Arachnida</taxon>
        <taxon>Araneae</taxon>
        <taxon>Araneomorphae</taxon>
        <taxon>Entelegynae</taxon>
        <taxon>Araneoidea</taxon>
        <taxon>Araneidae</taxon>
        <taxon>Araneus</taxon>
    </lineage>
</organism>
<sequence length="28" mass="3131">MKKKIICAHPISQKADNDLQLSSMVLFA</sequence>
<evidence type="ECO:0000313" key="1">
    <source>
        <dbReference type="EMBL" id="GBO31977.1"/>
    </source>
</evidence>
<reference evidence="1 2" key="1">
    <citation type="journal article" date="2019" name="Sci. Rep.">
        <title>Orb-weaving spider Araneus ventricosus genome elucidates the spidroin gene catalogue.</title>
        <authorList>
            <person name="Kono N."/>
            <person name="Nakamura H."/>
            <person name="Ohtoshi R."/>
            <person name="Moran D.A.P."/>
            <person name="Shinohara A."/>
            <person name="Yoshida Y."/>
            <person name="Fujiwara M."/>
            <person name="Mori M."/>
            <person name="Tomita M."/>
            <person name="Arakawa K."/>
        </authorList>
    </citation>
    <scope>NUCLEOTIDE SEQUENCE [LARGE SCALE GENOMIC DNA]</scope>
</reference>
<dbReference type="AlphaFoldDB" id="A0A4Y2W7L7"/>
<keyword evidence="2" id="KW-1185">Reference proteome</keyword>
<gene>
    <name evidence="1" type="ORF">AVEN_181680_1</name>
</gene>
<comment type="caution">
    <text evidence="1">The sequence shown here is derived from an EMBL/GenBank/DDBJ whole genome shotgun (WGS) entry which is preliminary data.</text>
</comment>
<proteinExistence type="predicted"/>